<proteinExistence type="predicted"/>
<dbReference type="Proteomes" id="UP000077623">
    <property type="component" value="Unassembled WGS sequence"/>
</dbReference>
<gene>
    <name evidence="1" type="ORF">A6V39_00765</name>
</gene>
<reference evidence="2" key="1">
    <citation type="submission" date="2016-04" db="EMBL/GenBank/DDBJ databases">
        <authorList>
            <person name="Quiroz-Castaneda R.E."/>
            <person name="Martinez-Ocampo F."/>
        </authorList>
    </citation>
    <scope>NUCLEOTIDE SEQUENCE [LARGE SCALE GENOMIC DNA]</scope>
    <source>
        <strain evidence="2">INIFAP01</strain>
    </source>
</reference>
<keyword evidence="2" id="KW-1185">Reference proteome</keyword>
<organism evidence="1 2">
    <name type="scientific">Candidatus Mycoplasma haematobovis</name>
    <dbReference type="NCBI Taxonomy" id="432608"/>
    <lineage>
        <taxon>Bacteria</taxon>
        <taxon>Bacillati</taxon>
        <taxon>Mycoplasmatota</taxon>
        <taxon>Mollicutes</taxon>
        <taxon>Mycoplasmataceae</taxon>
        <taxon>Mycoplasma</taxon>
    </lineage>
</organism>
<comment type="caution">
    <text evidence="1">The sequence shown here is derived from an EMBL/GenBank/DDBJ whole genome shotgun (WGS) entry which is preliminary data.</text>
</comment>
<evidence type="ECO:0000313" key="1">
    <source>
        <dbReference type="EMBL" id="OAL10583.1"/>
    </source>
</evidence>
<name>A0A1A9QDN9_9MOLU</name>
<dbReference type="AlphaFoldDB" id="A0A1A9QDN9"/>
<dbReference type="RefSeq" id="WP_187149818.1">
    <property type="nucleotide sequence ID" value="NZ_LWUJ01000010.1"/>
</dbReference>
<dbReference type="EMBL" id="LWUJ01000010">
    <property type="protein sequence ID" value="OAL10583.1"/>
    <property type="molecule type" value="Genomic_DNA"/>
</dbReference>
<protein>
    <submittedName>
        <fullName evidence="1">Uncharacterized protein</fullName>
    </submittedName>
</protein>
<evidence type="ECO:0000313" key="2">
    <source>
        <dbReference type="Proteomes" id="UP000077623"/>
    </source>
</evidence>
<sequence length="194" mass="21439">MGLVGKIGSVVGVLGALGGGVATVSYLNRDNTTIEDTLKKVGYQILDNTTSELTKVLTAYKEIPNKETVFGEIANENGLLSKCQEILKQNDKKNYPLARRWCVKEETMDAMLKRNSYTPIGASGQDGNNAKWQAKVTLLKKDKNNEMKLTLGTTNDVDVLEKACQALQITQSKTHASDDFEEKYIKASKWCSEK</sequence>
<dbReference type="STRING" id="432608.A6V39_00765"/>
<accession>A0A1A9QDN9</accession>